<name>A0A1H7M4C5_9FIRM</name>
<organism evidence="7 8">
    <name type="scientific">Pseudobutyrivibrio ruminis</name>
    <dbReference type="NCBI Taxonomy" id="46206"/>
    <lineage>
        <taxon>Bacteria</taxon>
        <taxon>Bacillati</taxon>
        <taxon>Bacillota</taxon>
        <taxon>Clostridia</taxon>
        <taxon>Lachnospirales</taxon>
        <taxon>Lachnospiraceae</taxon>
        <taxon>Pseudobutyrivibrio</taxon>
    </lineage>
</organism>
<dbReference type="Pfam" id="PF00563">
    <property type="entry name" value="EAL"/>
    <property type="match status" value="1"/>
</dbReference>
<evidence type="ECO:0000313" key="8">
    <source>
        <dbReference type="Proteomes" id="UP000182321"/>
    </source>
</evidence>
<dbReference type="InterPro" id="IPR050706">
    <property type="entry name" value="Cyclic-di-GMP_PDE-like"/>
</dbReference>
<dbReference type="SMART" id="SM00052">
    <property type="entry name" value="EAL"/>
    <property type="match status" value="1"/>
</dbReference>
<evidence type="ECO:0000313" key="7">
    <source>
        <dbReference type="EMBL" id="SEL05962.1"/>
    </source>
</evidence>
<dbReference type="AlphaFoldDB" id="A0A1H7M4C5"/>
<feature type="transmembrane region" description="Helical" evidence="5">
    <location>
        <begin position="196"/>
        <end position="213"/>
    </location>
</feature>
<dbReference type="InterPro" id="IPR035919">
    <property type="entry name" value="EAL_sf"/>
</dbReference>
<keyword evidence="3" id="KW-0805">Transcription regulation</keyword>
<comment type="similarity">
    <text evidence="1">Belongs to the YdiV family.</text>
</comment>
<dbReference type="InterPro" id="IPR001633">
    <property type="entry name" value="EAL_dom"/>
</dbReference>
<dbReference type="RefSeq" id="WP_074792264.1">
    <property type="nucleotide sequence ID" value="NZ_FNZX01000020.1"/>
</dbReference>
<evidence type="ECO:0000259" key="6">
    <source>
        <dbReference type="PROSITE" id="PS50883"/>
    </source>
</evidence>
<feature type="transmembrane region" description="Helical" evidence="5">
    <location>
        <begin position="105"/>
        <end position="128"/>
    </location>
</feature>
<keyword evidence="8" id="KW-1185">Reference proteome</keyword>
<dbReference type="GO" id="GO:0071111">
    <property type="term" value="F:cyclic-guanylate-specific phosphodiesterase activity"/>
    <property type="evidence" value="ECO:0007669"/>
    <property type="project" value="InterPro"/>
</dbReference>
<dbReference type="Gene3D" id="3.20.20.450">
    <property type="entry name" value="EAL domain"/>
    <property type="match status" value="1"/>
</dbReference>
<feature type="domain" description="EAL" evidence="6">
    <location>
        <begin position="381"/>
        <end position="632"/>
    </location>
</feature>
<reference evidence="8" key="1">
    <citation type="submission" date="2016-10" db="EMBL/GenBank/DDBJ databases">
        <authorList>
            <person name="Varghese N."/>
            <person name="Submissions S."/>
        </authorList>
    </citation>
    <scope>NUCLEOTIDE SEQUENCE [LARGE SCALE GENOMIC DNA]</scope>
    <source>
        <strain evidence="8">ACV-9</strain>
    </source>
</reference>
<proteinExistence type="inferred from homology"/>
<evidence type="ECO:0000256" key="3">
    <source>
        <dbReference type="ARBA" id="ARBA00023015"/>
    </source>
</evidence>
<keyword evidence="4" id="KW-0804">Transcription</keyword>
<feature type="transmembrane region" description="Helical" evidence="5">
    <location>
        <begin position="172"/>
        <end position="190"/>
    </location>
</feature>
<dbReference type="PANTHER" id="PTHR33121:SF69">
    <property type="entry name" value="ANTI-FLHC(2)FLHD(4) FACTOR YDIV-RELATED"/>
    <property type="match status" value="1"/>
</dbReference>
<dbReference type="CDD" id="cd01948">
    <property type="entry name" value="EAL"/>
    <property type="match status" value="1"/>
</dbReference>
<feature type="transmembrane region" description="Helical" evidence="5">
    <location>
        <begin position="72"/>
        <end position="93"/>
    </location>
</feature>
<dbReference type="Proteomes" id="UP000182321">
    <property type="component" value="Unassembled WGS sequence"/>
</dbReference>
<evidence type="ECO:0000256" key="1">
    <source>
        <dbReference type="ARBA" id="ARBA00010927"/>
    </source>
</evidence>
<dbReference type="PANTHER" id="PTHR33121">
    <property type="entry name" value="CYCLIC DI-GMP PHOSPHODIESTERASE PDEF"/>
    <property type="match status" value="1"/>
</dbReference>
<keyword evidence="5" id="KW-1133">Transmembrane helix</keyword>
<evidence type="ECO:0000256" key="5">
    <source>
        <dbReference type="SAM" id="Phobius"/>
    </source>
</evidence>
<dbReference type="PROSITE" id="PS50883">
    <property type="entry name" value="EAL"/>
    <property type="match status" value="1"/>
</dbReference>
<keyword evidence="5" id="KW-0472">Membrane</keyword>
<feature type="transmembrane region" description="Helical" evidence="5">
    <location>
        <begin position="6"/>
        <end position="23"/>
    </location>
</feature>
<dbReference type="EMBL" id="FNZX01000020">
    <property type="protein sequence ID" value="SEL05962.1"/>
    <property type="molecule type" value="Genomic_DNA"/>
</dbReference>
<sequence length="632" mass="73217">MWDYSFAIPSILILAILLINYFMLQRLPIRVNKNFVSLLLIETVVITSDIFSSWACENYQDLPKFVVVSSNMFYFIFFILRAYAFFVFTCSILELDPTENQFRTFLCRLPMIITEVVTLSSPFTKAVFFIGSTGYQRGSLYNIIVLNFAIYLFFSIHATVTFKSRLKAKRDFFGILFYLLILIVGLIFRIMFPRYLLMDTFCVMTIISINLLFMNPEYFIERRTRLFNSEGLRIILQDTTRQKYNTIFAFVIRHYQEAVEIYGAKQMDVGIRLIGSYLRRILPKEKLFYYRSGRFVIMTKSSVDVSSVIKKIEERFKSPWLSDNVELYLEARFVEVSPDYEMYDSDIVINTLVNALNKANNSTDKSHILVGRDMFDAIQNNTAIKRALEKAIENNKIEVFLQPIMDAQTNTLVGAESLCRIRDDKGEIISPNKFIPIAESNGRINQLGEQVFEKTCKFISENDMSALGLEWINVNLSAAQFMKKDLASDFSNLIEKYNLRPSDIHLEITEAVIVDDDITNNQIQSLRQKGFLFSLDDYGTGYSNISRLKHSPFSNVKIDMSLVWDYCDNPNLLLPMLIKAFKKTGYSLTAEGIETKEIEETMKSIGFDYLQGMYYSPPIPMDEFIKKYTKSS</sequence>
<keyword evidence="2" id="KW-0678">Repressor</keyword>
<evidence type="ECO:0000256" key="4">
    <source>
        <dbReference type="ARBA" id="ARBA00023163"/>
    </source>
</evidence>
<gene>
    <name evidence="7" type="ORF">SAMN02910377_02548</name>
</gene>
<keyword evidence="5" id="KW-0812">Transmembrane</keyword>
<feature type="transmembrane region" description="Helical" evidence="5">
    <location>
        <begin position="140"/>
        <end position="160"/>
    </location>
</feature>
<protein>
    <submittedName>
        <fullName evidence="7">EAL domain, c-di-GMP-specific phosphodiesterase class I (Or its enzymatically inactive variant)</fullName>
    </submittedName>
</protein>
<accession>A0A1H7M4C5</accession>
<evidence type="ECO:0000256" key="2">
    <source>
        <dbReference type="ARBA" id="ARBA00022491"/>
    </source>
</evidence>
<dbReference type="SUPFAM" id="SSF141868">
    <property type="entry name" value="EAL domain-like"/>
    <property type="match status" value="1"/>
</dbReference>